<accession>A0A067PWX2</accession>
<keyword evidence="2" id="KW-1185">Reference proteome</keyword>
<dbReference type="EMBL" id="KL197716">
    <property type="protein sequence ID" value="KDQ59219.1"/>
    <property type="molecule type" value="Genomic_DNA"/>
</dbReference>
<organism evidence="1 2">
    <name type="scientific">Jaapia argillacea MUCL 33604</name>
    <dbReference type="NCBI Taxonomy" id="933084"/>
    <lineage>
        <taxon>Eukaryota</taxon>
        <taxon>Fungi</taxon>
        <taxon>Dikarya</taxon>
        <taxon>Basidiomycota</taxon>
        <taxon>Agaricomycotina</taxon>
        <taxon>Agaricomycetes</taxon>
        <taxon>Agaricomycetidae</taxon>
        <taxon>Jaapiales</taxon>
        <taxon>Jaapiaceae</taxon>
        <taxon>Jaapia</taxon>
    </lineage>
</organism>
<dbReference type="AlphaFoldDB" id="A0A067PWX2"/>
<dbReference type="STRING" id="933084.A0A067PWX2"/>
<evidence type="ECO:0000313" key="1">
    <source>
        <dbReference type="EMBL" id="KDQ59219.1"/>
    </source>
</evidence>
<evidence type="ECO:0000313" key="2">
    <source>
        <dbReference type="Proteomes" id="UP000027265"/>
    </source>
</evidence>
<sequence>MGHISPKVAKHLVQDGLVTGIELCGPHNAGFCESCVFVKSKCKPIPDGRSGERVSEFGGEVHSDVWGPAPIKTVGHHCYYVSLTDD</sequence>
<dbReference type="Proteomes" id="UP000027265">
    <property type="component" value="Unassembled WGS sequence"/>
</dbReference>
<dbReference type="OrthoDB" id="7691805at2759"/>
<dbReference type="InParanoid" id="A0A067PWX2"/>
<feature type="non-terminal residue" evidence="1">
    <location>
        <position position="86"/>
    </location>
</feature>
<name>A0A067PWX2_9AGAM</name>
<reference evidence="2" key="1">
    <citation type="journal article" date="2014" name="Proc. Natl. Acad. Sci. U.S.A.">
        <title>Extensive sampling of basidiomycete genomes demonstrates inadequacy of the white-rot/brown-rot paradigm for wood decay fungi.</title>
        <authorList>
            <person name="Riley R."/>
            <person name="Salamov A.A."/>
            <person name="Brown D.W."/>
            <person name="Nagy L.G."/>
            <person name="Floudas D."/>
            <person name="Held B.W."/>
            <person name="Levasseur A."/>
            <person name="Lombard V."/>
            <person name="Morin E."/>
            <person name="Otillar R."/>
            <person name="Lindquist E.A."/>
            <person name="Sun H."/>
            <person name="LaButti K.M."/>
            <person name="Schmutz J."/>
            <person name="Jabbour D."/>
            <person name="Luo H."/>
            <person name="Baker S.E."/>
            <person name="Pisabarro A.G."/>
            <person name="Walton J.D."/>
            <person name="Blanchette R.A."/>
            <person name="Henrissat B."/>
            <person name="Martin F."/>
            <person name="Cullen D."/>
            <person name="Hibbett D.S."/>
            <person name="Grigoriev I.V."/>
        </authorList>
    </citation>
    <scope>NUCLEOTIDE SEQUENCE [LARGE SCALE GENOMIC DNA]</scope>
    <source>
        <strain evidence="2">MUCL 33604</strain>
    </source>
</reference>
<gene>
    <name evidence="1" type="ORF">JAAARDRAFT_88633</name>
</gene>
<protein>
    <submittedName>
        <fullName evidence="1">Uncharacterized protein</fullName>
    </submittedName>
</protein>
<dbReference type="HOGENOM" id="CLU_102301_2_1_1"/>
<proteinExistence type="predicted"/>